<protein>
    <submittedName>
        <fullName evidence="4">Diguanylate cyclase/phosphodiesterase</fullName>
    </submittedName>
</protein>
<sequence>MGIVTCFFGFMLRNPRVALWSLLVAAFALLAVAEWAWWQNARTRSAQILAVAAATQSAAIDERVREQFENLTLIGKGLLAPYLDGTAPARIPTPIAQALDRVLAEHPELRAINVQTPDGKEILWSTFAQPHKAIFAPDDFRPYAPAATPGETAPLAHEGLLTLPRFAPRFNEAVVGMRLPIHAADGTLVAYVGSPYRAAQLFARAPTLVENAALLYTTTIFDRRFQRVVATLDEKGRVTPIPSASSTAPPSSQSAPSAPPEGATTESTLSARHCRGAYCVTTAIAEPLWLDHTLQEARPRWTVEGVLLALFIFALTRLQVVHGKLKRALVTQQRLARTDPLTHCPNRYALETIAPNLLAQAERRNEWVAVGLFDLNDFKPVNDRFGHDVGDALLVTVAERLKAATRTSDFVARLGGDEFVILLTGLTAQGAYAELTAFGERLLRHFAEPFTVGGTTLPISYGIGWALFPQHGEELDTLLRRADEALLALKAQKGQTSETMRIAGEANASFTETAPTIDDPFGPAARQLLAAYTALLQDAAERFTETLLSEITEHPAIGKRLAAQLPDAFAHYRALVARHFVTLLAAEASDSAIAEQAALLGTIHALEGLSLAEALVGYSESERFLQRFLQRQGLRSSEIFRLLHIAHLRIAFAERTFLDAMEKTSATYLTLVLRDIPEPGNSLSSWQEALCDAIAKLPGIRFAAIAQPDSDGRFHLVAVSGKMNLAPLFAVFDPVRVPRLDSRRAEGQGLIATAWFRNTISVSDDYCHDPRTTPWHALAIEAKMASFAAVPFVDRRGTPETLLLIGGRHPYQFSSLWAQQWLHALKRAGDDALAHFDTETMNPLQTAPISVDRAAAIRAAVTSGGVQIAVQPIVDLASGRLVKVEALARLQLGTETLTPAQFLPVLHDDLYPHLFRTVLAEGLAWLRRWDQVGVSPGLSVNLDFASLHHPECSHWVQAALTAHAILPQRLTLELLENQPLAGNHTIEALAALRQLGVQLAIDDIGSGYSGLVRLAQLPFDVIKIDQILVRQMAHDPIPNLTVIRALARLGEGLERQVIAEGVESPALAETLRAVGVHVAQGYGIARPMPPEQLVGWHDEWRRAPLRVYPDAPLTTPLGALAYQWQVNHERGAFGLKPLAECPITAYLNTYYPDAHEIHAVHAALHEAAERNDQNAWRAASQELLAWLLREALAR</sequence>
<dbReference type="SUPFAM" id="SSF55781">
    <property type="entry name" value="GAF domain-like"/>
    <property type="match status" value="1"/>
</dbReference>
<dbReference type="InterPro" id="IPR029787">
    <property type="entry name" value="Nucleotide_cyclase"/>
</dbReference>
<dbReference type="EMBL" id="AP018558">
    <property type="protein sequence ID" value="BBD76396.1"/>
    <property type="molecule type" value="Genomic_DNA"/>
</dbReference>
<dbReference type="Gene3D" id="3.30.450.40">
    <property type="match status" value="1"/>
</dbReference>
<dbReference type="Gene3D" id="3.30.70.270">
    <property type="match status" value="1"/>
</dbReference>
<dbReference type="Gene3D" id="3.20.20.450">
    <property type="entry name" value="EAL domain"/>
    <property type="match status" value="1"/>
</dbReference>
<feature type="region of interest" description="Disordered" evidence="1">
    <location>
        <begin position="239"/>
        <end position="269"/>
    </location>
</feature>
<dbReference type="SMART" id="SM00052">
    <property type="entry name" value="EAL"/>
    <property type="match status" value="1"/>
</dbReference>
<evidence type="ECO:0000259" key="3">
    <source>
        <dbReference type="PROSITE" id="PS50887"/>
    </source>
</evidence>
<dbReference type="Pfam" id="PF00563">
    <property type="entry name" value="EAL"/>
    <property type="match status" value="1"/>
</dbReference>
<gene>
    <name evidence="4" type="ORF">HPTL_0126</name>
</gene>
<evidence type="ECO:0000259" key="2">
    <source>
        <dbReference type="PROSITE" id="PS50883"/>
    </source>
</evidence>
<dbReference type="InterPro" id="IPR029016">
    <property type="entry name" value="GAF-like_dom_sf"/>
</dbReference>
<name>A0A2Z6DVC8_HYDTE</name>
<dbReference type="InterPro" id="IPR050706">
    <property type="entry name" value="Cyclic-di-GMP_PDE-like"/>
</dbReference>
<dbReference type="Proteomes" id="UP000262004">
    <property type="component" value="Chromosome"/>
</dbReference>
<reference evidence="4 5" key="1">
    <citation type="submission" date="2018-04" db="EMBL/GenBank/DDBJ databases">
        <title>Complete genome sequence of Hydrogenophilus thermoluteolus TH-1.</title>
        <authorList>
            <person name="Arai H."/>
        </authorList>
    </citation>
    <scope>NUCLEOTIDE SEQUENCE [LARGE SCALE GENOMIC DNA]</scope>
    <source>
        <strain evidence="4 5">TH-1</strain>
    </source>
</reference>
<dbReference type="InterPro" id="IPR012292">
    <property type="entry name" value="Globin/Proto"/>
</dbReference>
<dbReference type="GO" id="GO:0071111">
    <property type="term" value="F:cyclic-guanylate-specific phosphodiesterase activity"/>
    <property type="evidence" value="ECO:0007669"/>
    <property type="project" value="InterPro"/>
</dbReference>
<proteinExistence type="predicted"/>
<dbReference type="InterPro" id="IPR000160">
    <property type="entry name" value="GGDEF_dom"/>
</dbReference>
<keyword evidence="5" id="KW-1185">Reference proteome</keyword>
<organism evidence="4 5">
    <name type="scientific">Hydrogenophilus thermoluteolus</name>
    <name type="common">Pseudomonas hydrogenothermophila</name>
    <dbReference type="NCBI Taxonomy" id="297"/>
    <lineage>
        <taxon>Bacteria</taxon>
        <taxon>Pseudomonadati</taxon>
        <taxon>Pseudomonadota</taxon>
        <taxon>Hydrogenophilia</taxon>
        <taxon>Hydrogenophilales</taxon>
        <taxon>Hydrogenophilaceae</taxon>
        <taxon>Hydrogenophilus</taxon>
    </lineage>
</organism>
<dbReference type="SUPFAM" id="SSF141868">
    <property type="entry name" value="EAL domain-like"/>
    <property type="match status" value="1"/>
</dbReference>
<dbReference type="InterPro" id="IPR035919">
    <property type="entry name" value="EAL_sf"/>
</dbReference>
<dbReference type="AlphaFoldDB" id="A0A2Z6DVC8"/>
<dbReference type="OrthoDB" id="1673646at2"/>
<dbReference type="CDD" id="cd01948">
    <property type="entry name" value="EAL"/>
    <property type="match status" value="1"/>
</dbReference>
<dbReference type="PROSITE" id="PS50883">
    <property type="entry name" value="EAL"/>
    <property type="match status" value="1"/>
</dbReference>
<dbReference type="InterPro" id="IPR043128">
    <property type="entry name" value="Rev_trsase/Diguanyl_cyclase"/>
</dbReference>
<dbReference type="Gene3D" id="1.10.490.10">
    <property type="entry name" value="Globins"/>
    <property type="match status" value="1"/>
</dbReference>
<feature type="compositionally biased region" description="Low complexity" evidence="1">
    <location>
        <begin position="240"/>
        <end position="256"/>
    </location>
</feature>
<dbReference type="NCBIfam" id="TIGR00254">
    <property type="entry name" value="GGDEF"/>
    <property type="match status" value="1"/>
</dbReference>
<dbReference type="KEGG" id="htl:HPTL_0126"/>
<feature type="domain" description="EAL" evidence="2">
    <location>
        <begin position="850"/>
        <end position="1101"/>
    </location>
</feature>
<dbReference type="GO" id="GO:0020037">
    <property type="term" value="F:heme binding"/>
    <property type="evidence" value="ECO:0007669"/>
    <property type="project" value="InterPro"/>
</dbReference>
<dbReference type="SUPFAM" id="SSF55073">
    <property type="entry name" value="Nucleotide cyclase"/>
    <property type="match status" value="1"/>
</dbReference>
<dbReference type="SMART" id="SM00267">
    <property type="entry name" value="GGDEF"/>
    <property type="match status" value="1"/>
</dbReference>
<dbReference type="CDD" id="cd18773">
    <property type="entry name" value="PDC1_HK_sensor"/>
    <property type="match status" value="1"/>
</dbReference>
<evidence type="ECO:0000313" key="4">
    <source>
        <dbReference type="EMBL" id="BBD76396.1"/>
    </source>
</evidence>
<evidence type="ECO:0000313" key="5">
    <source>
        <dbReference type="Proteomes" id="UP000262004"/>
    </source>
</evidence>
<feature type="domain" description="GGDEF" evidence="3">
    <location>
        <begin position="366"/>
        <end position="503"/>
    </location>
</feature>
<dbReference type="PANTHER" id="PTHR33121">
    <property type="entry name" value="CYCLIC DI-GMP PHOSPHODIESTERASE PDEF"/>
    <property type="match status" value="1"/>
</dbReference>
<dbReference type="PROSITE" id="PS50887">
    <property type="entry name" value="GGDEF"/>
    <property type="match status" value="1"/>
</dbReference>
<accession>A0A2Z6DVC8</accession>
<dbReference type="CDD" id="cd01949">
    <property type="entry name" value="GGDEF"/>
    <property type="match status" value="1"/>
</dbReference>
<dbReference type="Pfam" id="PF00990">
    <property type="entry name" value="GGDEF"/>
    <property type="match status" value="1"/>
</dbReference>
<evidence type="ECO:0000256" key="1">
    <source>
        <dbReference type="SAM" id="MobiDB-lite"/>
    </source>
</evidence>
<dbReference type="GO" id="GO:0019825">
    <property type="term" value="F:oxygen binding"/>
    <property type="evidence" value="ECO:0007669"/>
    <property type="project" value="InterPro"/>
</dbReference>
<dbReference type="InterPro" id="IPR001633">
    <property type="entry name" value="EAL_dom"/>
</dbReference>
<dbReference type="PANTHER" id="PTHR33121:SF70">
    <property type="entry name" value="SIGNALING PROTEIN YKOW"/>
    <property type="match status" value="1"/>
</dbReference>